<dbReference type="SUPFAM" id="SSF52091">
    <property type="entry name" value="SpoIIaa-like"/>
    <property type="match status" value="1"/>
</dbReference>
<dbReference type="Pfam" id="PF01740">
    <property type="entry name" value="STAS"/>
    <property type="match status" value="1"/>
</dbReference>
<evidence type="ECO:0000313" key="2">
    <source>
        <dbReference type="EMBL" id="OBK18909.1"/>
    </source>
</evidence>
<sequence length="111" mass="11765">MPTVLTLESARSDDGKLVLTALGEIDLSNIDAFDDALGTAAAEAANNSERLTVDLSEVEYLDSAAINALFSRADHIQLIAHPLLISILTMSGLNQLVHVEPAQPMGEHSQA</sequence>
<evidence type="ECO:0000259" key="1">
    <source>
        <dbReference type="PROSITE" id="PS50801"/>
    </source>
</evidence>
<dbReference type="EMBL" id="LZLQ01000023">
    <property type="protein sequence ID" value="OBK18909.1"/>
    <property type="molecule type" value="Genomic_DNA"/>
</dbReference>
<dbReference type="PROSITE" id="PS50801">
    <property type="entry name" value="STAS"/>
    <property type="match status" value="1"/>
</dbReference>
<dbReference type="OrthoDB" id="4628340at2"/>
<dbReference type="RefSeq" id="WP_065157315.1">
    <property type="nucleotide sequence ID" value="NZ_LZLQ01000023.1"/>
</dbReference>
<dbReference type="InterPro" id="IPR002645">
    <property type="entry name" value="STAS_dom"/>
</dbReference>
<name>A0A1A3NCT2_MYCAS</name>
<keyword evidence="3" id="KW-1185">Reference proteome</keyword>
<dbReference type="Proteomes" id="UP000093629">
    <property type="component" value="Unassembled WGS sequence"/>
</dbReference>
<accession>A0A1A3NCT2</accession>
<dbReference type="InterPro" id="IPR036513">
    <property type="entry name" value="STAS_dom_sf"/>
</dbReference>
<dbReference type="Gene3D" id="3.30.750.24">
    <property type="entry name" value="STAS domain"/>
    <property type="match status" value="1"/>
</dbReference>
<comment type="caution">
    <text evidence="2">The sequence shown here is derived from an EMBL/GenBank/DDBJ whole genome shotgun (WGS) entry which is preliminary data.</text>
</comment>
<feature type="domain" description="STAS" evidence="1">
    <location>
        <begin position="6"/>
        <end position="69"/>
    </location>
</feature>
<dbReference type="AlphaFoldDB" id="A0A1A3NCT2"/>
<reference evidence="2 3" key="1">
    <citation type="submission" date="2016-06" db="EMBL/GenBank/DDBJ databases">
        <authorList>
            <person name="Kjaerup R.B."/>
            <person name="Dalgaard T.S."/>
            <person name="Juul-Madsen H.R."/>
        </authorList>
    </citation>
    <scope>NUCLEOTIDE SEQUENCE [LARGE SCALE GENOMIC DNA]</scope>
    <source>
        <strain evidence="2 3">1245139.5</strain>
    </source>
</reference>
<dbReference type="CDD" id="cd07043">
    <property type="entry name" value="STAS_anti-anti-sigma_factors"/>
    <property type="match status" value="1"/>
</dbReference>
<proteinExistence type="predicted"/>
<organism evidence="2 3">
    <name type="scientific">Mycobacterium asiaticum</name>
    <dbReference type="NCBI Taxonomy" id="1790"/>
    <lineage>
        <taxon>Bacteria</taxon>
        <taxon>Bacillati</taxon>
        <taxon>Actinomycetota</taxon>
        <taxon>Actinomycetes</taxon>
        <taxon>Mycobacteriales</taxon>
        <taxon>Mycobacteriaceae</taxon>
        <taxon>Mycobacterium</taxon>
    </lineage>
</organism>
<gene>
    <name evidence="2" type="ORF">A5636_20010</name>
</gene>
<protein>
    <submittedName>
        <fullName evidence="2">Anti-anti-sigma factor</fullName>
    </submittedName>
</protein>
<evidence type="ECO:0000313" key="3">
    <source>
        <dbReference type="Proteomes" id="UP000093629"/>
    </source>
</evidence>